<keyword evidence="1" id="KW-0732">Signal</keyword>
<evidence type="ECO:0000313" key="2">
    <source>
        <dbReference type="EMBL" id="MFC3294190.1"/>
    </source>
</evidence>
<comment type="caution">
    <text evidence="2">The sequence shown here is derived from an EMBL/GenBank/DDBJ whole genome shotgun (WGS) entry which is preliminary data.</text>
</comment>
<dbReference type="RefSeq" id="WP_019020861.1">
    <property type="nucleotide sequence ID" value="NZ_BMXD01000014.1"/>
</dbReference>
<dbReference type="Proteomes" id="UP001595640">
    <property type="component" value="Unassembled WGS sequence"/>
</dbReference>
<dbReference type="InterPro" id="IPR018389">
    <property type="entry name" value="DctP_fam"/>
</dbReference>
<evidence type="ECO:0000313" key="3">
    <source>
        <dbReference type="Proteomes" id="UP001595640"/>
    </source>
</evidence>
<dbReference type="Pfam" id="PF03480">
    <property type="entry name" value="DctP"/>
    <property type="match status" value="1"/>
</dbReference>
<organism evidence="2 3">
    <name type="scientific">Modicisalibacter luteus</name>
    <dbReference type="NCBI Taxonomy" id="453962"/>
    <lineage>
        <taxon>Bacteria</taxon>
        <taxon>Pseudomonadati</taxon>
        <taxon>Pseudomonadota</taxon>
        <taxon>Gammaproteobacteria</taxon>
        <taxon>Oceanospirillales</taxon>
        <taxon>Halomonadaceae</taxon>
        <taxon>Modicisalibacter</taxon>
    </lineage>
</organism>
<gene>
    <name evidence="2" type="ORF">ACFOEI_19280</name>
</gene>
<dbReference type="InterPro" id="IPR038404">
    <property type="entry name" value="TRAP_DctP_sf"/>
</dbReference>
<accession>A0ABV7M6U8</accession>
<name>A0ABV7M6U8_9GAMM</name>
<protein>
    <submittedName>
        <fullName evidence="2">Uncharacterized protein</fullName>
    </submittedName>
</protein>
<dbReference type="Gene3D" id="3.40.190.10">
    <property type="entry name" value="Periplasmic binding protein-like II"/>
    <property type="match status" value="1"/>
</dbReference>
<dbReference type="Gene3D" id="3.40.190.170">
    <property type="entry name" value="Bacterial extracellular solute-binding protein, family 7"/>
    <property type="match status" value="1"/>
</dbReference>
<reference evidence="3" key="1">
    <citation type="journal article" date="2019" name="Int. J. Syst. Evol. Microbiol.">
        <title>The Global Catalogue of Microorganisms (GCM) 10K type strain sequencing project: providing services to taxonomists for standard genome sequencing and annotation.</title>
        <authorList>
            <consortium name="The Broad Institute Genomics Platform"/>
            <consortium name="The Broad Institute Genome Sequencing Center for Infectious Disease"/>
            <person name="Wu L."/>
            <person name="Ma J."/>
        </authorList>
    </citation>
    <scope>NUCLEOTIDE SEQUENCE [LARGE SCALE GENOMIC DNA]</scope>
    <source>
        <strain evidence="3">KCTC 12847</strain>
    </source>
</reference>
<dbReference type="EMBL" id="JBHRUH010000043">
    <property type="protein sequence ID" value="MFC3294190.1"/>
    <property type="molecule type" value="Genomic_DNA"/>
</dbReference>
<sequence length="125" mass="14029">MLINKGVWGSLSEAQRTQIETACQSNIQKEFDKIIPAQVKAIEKLEQNGTLVHRLPENVLSELQATWQEVLQKEKEKSPEFSEAYQSLLNHSALMDKWYELQALPAPKAIQGESQPTPVKGEGDA</sequence>
<evidence type="ECO:0000256" key="1">
    <source>
        <dbReference type="ARBA" id="ARBA00022729"/>
    </source>
</evidence>
<proteinExistence type="predicted"/>
<keyword evidence="3" id="KW-1185">Reference proteome</keyword>